<dbReference type="EC" id="1.6.99.1" evidence="4"/>
<dbReference type="PANTHER" id="PTHR43656:SF2">
    <property type="entry name" value="BINDING OXIDOREDUCTASE, PUTATIVE (AFU_ORTHOLOGUE AFUA_2G08260)-RELATED"/>
    <property type="match status" value="1"/>
</dbReference>
<organism evidence="4 5">
    <name type="scientific">Nocardioides dokdonensis FR1436</name>
    <dbReference type="NCBI Taxonomy" id="1300347"/>
    <lineage>
        <taxon>Bacteria</taxon>
        <taxon>Bacillati</taxon>
        <taxon>Actinomycetota</taxon>
        <taxon>Actinomycetes</taxon>
        <taxon>Propionibacteriales</taxon>
        <taxon>Nocardioidaceae</taxon>
        <taxon>Nocardioides</taxon>
    </lineage>
</organism>
<evidence type="ECO:0000256" key="1">
    <source>
        <dbReference type="ARBA" id="ARBA00022630"/>
    </source>
</evidence>
<dbReference type="OrthoDB" id="3169239at2"/>
<keyword evidence="5" id="KW-1185">Reference proteome</keyword>
<gene>
    <name evidence="4" type="primary">namA</name>
    <name evidence="4" type="ORF">I601_1613</name>
</gene>
<dbReference type="Pfam" id="PF00724">
    <property type="entry name" value="Oxidored_FMN"/>
    <property type="match status" value="1"/>
</dbReference>
<dbReference type="SUPFAM" id="SSF51395">
    <property type="entry name" value="FMN-linked oxidoreductases"/>
    <property type="match status" value="1"/>
</dbReference>
<evidence type="ECO:0000313" key="5">
    <source>
        <dbReference type="Proteomes" id="UP000077868"/>
    </source>
</evidence>
<dbReference type="InterPro" id="IPR051799">
    <property type="entry name" value="NADH_flavin_oxidoreductase"/>
</dbReference>
<dbReference type="AlphaFoldDB" id="A0A1A9GKR4"/>
<evidence type="ECO:0000256" key="2">
    <source>
        <dbReference type="ARBA" id="ARBA00023002"/>
    </source>
</evidence>
<dbReference type="GO" id="GO:0010181">
    <property type="term" value="F:FMN binding"/>
    <property type="evidence" value="ECO:0007669"/>
    <property type="project" value="InterPro"/>
</dbReference>
<dbReference type="STRING" id="1300347.I601_1613"/>
<dbReference type="PANTHER" id="PTHR43656">
    <property type="entry name" value="BINDING OXIDOREDUCTASE, PUTATIVE (AFU_ORTHOLOGUE AFUA_2G08260)-RELATED"/>
    <property type="match status" value="1"/>
</dbReference>
<sequence>MTSLTAPLPLDHGPTWANRITLAPLTNLQSHADGSLSDDELDWLVARGDGGFAMVMTCAAHVSPEGQCWDGQLAVWDDRFLPGLTRLAEALRASGTVSCVQLQHGGVRSSQELSGHQPVGPWDDAAKGARALSTEEVQRTVQDFVDAAVRVERAGFDGVQVHGAHAYLLAQFLDTRANHRTDQYGGTAENRARVFHEVVDGIRAATGPDFQVGMRLTPERSGIPLAESTALAAELMGRGGLDHLDISSWDVTKTPFETAYDGLLIEHFTSLERGATRLGVAGGVVSAADAQWCLERGADFVTVGTAGILHHDFARRALADPAFAMTSTPVTREHLRTERLGADFIEYLATGWDDLVA</sequence>
<keyword evidence="1" id="KW-0285">Flavoprotein</keyword>
<dbReference type="InterPro" id="IPR013785">
    <property type="entry name" value="Aldolase_TIM"/>
</dbReference>
<proteinExistence type="predicted"/>
<protein>
    <submittedName>
        <fullName evidence="4">NADPH dehydrogenase</fullName>
        <ecNumber evidence="4">1.6.99.1</ecNumber>
    </submittedName>
</protein>
<reference evidence="4 5" key="1">
    <citation type="submission" date="2016-03" db="EMBL/GenBank/DDBJ databases">
        <title>Complete genome sequence of a soil Actinobacterium, Nocardioides dokdonensis FR1436.</title>
        <authorList>
            <person name="Kwon S.-K."/>
            <person name="Kim K."/>
            <person name="Kim J.F."/>
        </authorList>
    </citation>
    <scope>NUCLEOTIDE SEQUENCE [LARGE SCALE GENOMIC DNA]</scope>
    <source>
        <strain evidence="4 5">FR1436</strain>
    </source>
</reference>
<evidence type="ECO:0000259" key="3">
    <source>
        <dbReference type="Pfam" id="PF00724"/>
    </source>
</evidence>
<dbReference type="CDD" id="cd02803">
    <property type="entry name" value="OYE_like_FMN_family"/>
    <property type="match status" value="1"/>
</dbReference>
<feature type="domain" description="NADH:flavin oxidoreductase/NADH oxidase N-terminal" evidence="3">
    <location>
        <begin position="9"/>
        <end position="315"/>
    </location>
</feature>
<dbReference type="Proteomes" id="UP000077868">
    <property type="component" value="Chromosome"/>
</dbReference>
<dbReference type="PATRIC" id="fig|1300347.3.peg.1612"/>
<dbReference type="Gene3D" id="3.20.20.70">
    <property type="entry name" value="Aldolase class I"/>
    <property type="match status" value="1"/>
</dbReference>
<accession>A0A1A9GKR4</accession>
<dbReference type="InterPro" id="IPR001155">
    <property type="entry name" value="OxRdtase_FMN_N"/>
</dbReference>
<dbReference type="RefSeq" id="WP_068108027.1">
    <property type="nucleotide sequence ID" value="NZ_CP015079.1"/>
</dbReference>
<dbReference type="KEGG" id="ndk:I601_1613"/>
<dbReference type="GO" id="GO:0003959">
    <property type="term" value="F:NADPH dehydrogenase activity"/>
    <property type="evidence" value="ECO:0007669"/>
    <property type="project" value="UniProtKB-EC"/>
</dbReference>
<keyword evidence="2 4" id="KW-0560">Oxidoreductase</keyword>
<dbReference type="EMBL" id="CP015079">
    <property type="protein sequence ID" value="ANH38045.1"/>
    <property type="molecule type" value="Genomic_DNA"/>
</dbReference>
<evidence type="ECO:0000313" key="4">
    <source>
        <dbReference type="EMBL" id="ANH38045.1"/>
    </source>
</evidence>
<name>A0A1A9GKR4_9ACTN</name>